<feature type="compositionally biased region" description="Basic and acidic residues" evidence="3">
    <location>
        <begin position="59"/>
        <end position="68"/>
    </location>
</feature>
<dbReference type="InterPro" id="IPR023534">
    <property type="entry name" value="Rof/RNase_P-like"/>
</dbReference>
<dbReference type="InterPro" id="IPR036980">
    <property type="entry name" value="RNase_P/MRP_Rpp29_sf"/>
</dbReference>
<feature type="region of interest" description="Disordered" evidence="3">
    <location>
        <begin position="56"/>
        <end position="79"/>
    </location>
</feature>
<dbReference type="STRING" id="670386.D3B9I4"/>
<dbReference type="Gene3D" id="2.30.30.210">
    <property type="entry name" value="Ribonuclease P/MRP, subunit p29"/>
    <property type="match status" value="1"/>
</dbReference>
<evidence type="ECO:0000256" key="1">
    <source>
        <dbReference type="ARBA" id="ARBA00004123"/>
    </source>
</evidence>
<evidence type="ECO:0000313" key="4">
    <source>
        <dbReference type="EMBL" id="EFA81896.1"/>
    </source>
</evidence>
<dbReference type="EMBL" id="ADBJ01000022">
    <property type="protein sequence ID" value="EFA81896.1"/>
    <property type="molecule type" value="Genomic_DNA"/>
</dbReference>
<dbReference type="PANTHER" id="PTHR13348:SF0">
    <property type="entry name" value="RIBONUCLEASE P PROTEIN SUBUNIT P29"/>
    <property type="match status" value="1"/>
</dbReference>
<keyword evidence="5" id="KW-1185">Reference proteome</keyword>
<dbReference type="SUPFAM" id="SSF101744">
    <property type="entry name" value="Rof/RNase P subunit-like"/>
    <property type="match status" value="1"/>
</dbReference>
<dbReference type="GO" id="GO:0001682">
    <property type="term" value="P:tRNA 5'-leader removal"/>
    <property type="evidence" value="ECO:0007669"/>
    <property type="project" value="InterPro"/>
</dbReference>
<dbReference type="GO" id="GO:0000172">
    <property type="term" value="C:ribonuclease MRP complex"/>
    <property type="evidence" value="ECO:0007669"/>
    <property type="project" value="InterPro"/>
</dbReference>
<evidence type="ECO:0000256" key="2">
    <source>
        <dbReference type="ARBA" id="ARBA00006181"/>
    </source>
</evidence>
<organism evidence="4 5">
    <name type="scientific">Heterostelium pallidum (strain ATCC 26659 / Pp 5 / PN500)</name>
    <name type="common">Cellular slime mold</name>
    <name type="synonym">Polysphondylium pallidum</name>
    <dbReference type="NCBI Taxonomy" id="670386"/>
    <lineage>
        <taxon>Eukaryota</taxon>
        <taxon>Amoebozoa</taxon>
        <taxon>Evosea</taxon>
        <taxon>Eumycetozoa</taxon>
        <taxon>Dictyostelia</taxon>
        <taxon>Acytosteliales</taxon>
        <taxon>Acytosteliaceae</taxon>
        <taxon>Heterostelium</taxon>
    </lineage>
</organism>
<dbReference type="GO" id="GO:0033204">
    <property type="term" value="F:ribonuclease P RNA binding"/>
    <property type="evidence" value="ECO:0007669"/>
    <property type="project" value="InterPro"/>
</dbReference>
<dbReference type="GO" id="GO:0030677">
    <property type="term" value="C:ribonuclease P complex"/>
    <property type="evidence" value="ECO:0007669"/>
    <property type="project" value="InterPro"/>
</dbReference>
<comment type="similarity">
    <text evidence="2">Belongs to the eukaryotic/archaeal RNase P protein component 1 family.</text>
</comment>
<reference evidence="4 5" key="1">
    <citation type="journal article" date="2011" name="Genome Res.">
        <title>Phylogeny-wide analysis of social amoeba genomes highlights ancient origins for complex intercellular communication.</title>
        <authorList>
            <person name="Heidel A.J."/>
            <person name="Lawal H.M."/>
            <person name="Felder M."/>
            <person name="Schilde C."/>
            <person name="Helps N.R."/>
            <person name="Tunggal B."/>
            <person name="Rivero F."/>
            <person name="John U."/>
            <person name="Schleicher M."/>
            <person name="Eichinger L."/>
            <person name="Platzer M."/>
            <person name="Noegel A.A."/>
            <person name="Schaap P."/>
            <person name="Gloeckner G."/>
        </authorList>
    </citation>
    <scope>NUCLEOTIDE SEQUENCE [LARGE SCALE GENOMIC DNA]</scope>
    <source>
        <strain evidence="5">ATCC 26659 / Pp 5 / PN500</strain>
    </source>
</reference>
<dbReference type="InterPro" id="IPR002730">
    <property type="entry name" value="Rpp29/RNP1"/>
</dbReference>
<dbReference type="SMART" id="SM00538">
    <property type="entry name" value="POP4"/>
    <property type="match status" value="1"/>
</dbReference>
<dbReference type="RefSeq" id="XP_020434013.1">
    <property type="nucleotide sequence ID" value="XM_020576024.1"/>
</dbReference>
<evidence type="ECO:0000313" key="5">
    <source>
        <dbReference type="Proteomes" id="UP000001396"/>
    </source>
</evidence>
<name>D3B9I4_HETP5</name>
<protein>
    <submittedName>
        <fullName evidence="4">RNase P protein subunit</fullName>
    </submittedName>
</protein>
<comment type="caution">
    <text evidence="4">The sequence shown here is derived from an EMBL/GenBank/DDBJ whole genome shotgun (WGS) entry which is preliminary data.</text>
</comment>
<proteinExistence type="inferred from homology"/>
<dbReference type="GeneID" id="31360614"/>
<dbReference type="AlphaFoldDB" id="D3B9I4"/>
<dbReference type="PANTHER" id="PTHR13348">
    <property type="entry name" value="RIBONUCLEASE P SUBUNIT P29"/>
    <property type="match status" value="1"/>
</dbReference>
<accession>D3B9I4</accession>
<gene>
    <name evidence="4" type="primary">pop4</name>
    <name evidence="4" type="ORF">PPL_05128</name>
</gene>
<dbReference type="GO" id="GO:0006364">
    <property type="term" value="P:rRNA processing"/>
    <property type="evidence" value="ECO:0007669"/>
    <property type="project" value="TreeGrafter"/>
</dbReference>
<dbReference type="GO" id="GO:0005634">
    <property type="term" value="C:nucleus"/>
    <property type="evidence" value="ECO:0007669"/>
    <property type="project" value="UniProtKB-SubCell"/>
</dbReference>
<dbReference type="InterPro" id="IPR016848">
    <property type="entry name" value="RNase_P/MRP_Rpp29-subunit"/>
</dbReference>
<evidence type="ECO:0000256" key="3">
    <source>
        <dbReference type="SAM" id="MobiDB-lite"/>
    </source>
</evidence>
<feature type="compositionally biased region" description="Basic residues" evidence="3">
    <location>
        <begin position="69"/>
        <end position="79"/>
    </location>
</feature>
<dbReference type="Pfam" id="PF01868">
    <property type="entry name" value="RNase_P-MRP_p29"/>
    <property type="match status" value="1"/>
</dbReference>
<dbReference type="FunCoup" id="D3B9I4">
    <property type="interactions" value="141"/>
</dbReference>
<dbReference type="Proteomes" id="UP000001396">
    <property type="component" value="Unassembled WGS sequence"/>
</dbReference>
<dbReference type="InParanoid" id="D3B9I4"/>
<comment type="subcellular location">
    <subcellularLocation>
        <location evidence="1">Nucleus</location>
    </subcellularLocation>
</comment>
<sequence>MTSSMKRTFDDVVSNEEANNALNLFGFIEPICKNQIINSNYMKHYLRLDDQNKQQSIDNQKKVEEKEKKAKKKSSQLNSRKKRDTKFFDIAPENCIYDHYLPLNELWRQYINDVLGSLQGALILPKLIKADLHGAVLQVSRSVCPSLIGQIGIVIQETENTFKIITKENKVNETITIRVCSQCGCGNGLYHSFDT</sequence>